<dbReference type="EMBL" id="MU005770">
    <property type="protein sequence ID" value="KAF2709546.1"/>
    <property type="molecule type" value="Genomic_DNA"/>
</dbReference>
<evidence type="ECO:0000313" key="2">
    <source>
        <dbReference type="Proteomes" id="UP000799428"/>
    </source>
</evidence>
<evidence type="ECO:0000313" key="1">
    <source>
        <dbReference type="EMBL" id="KAF2709546.1"/>
    </source>
</evidence>
<protein>
    <recommendedName>
        <fullName evidence="3">Myb-like domain-containing protein</fullName>
    </recommendedName>
</protein>
<gene>
    <name evidence="1" type="ORF">K504DRAFT_455253</name>
</gene>
<accession>A0A6G1K9H6</accession>
<evidence type="ECO:0008006" key="3">
    <source>
        <dbReference type="Google" id="ProtNLM"/>
    </source>
</evidence>
<dbReference type="Proteomes" id="UP000799428">
    <property type="component" value="Unassembled WGS sequence"/>
</dbReference>
<keyword evidence="2" id="KW-1185">Reference proteome</keyword>
<sequence>MAEVVSQPYNLGSLTYRQSISPQSFTNSHLPSTTTANTVSSDAEYMAVPIQQRPIDGERFADNTAWTTPQLMLRGSVSYSAAPTNDGASVGGGWVPSPEATWWPNSSMMSQEIAWGNGTLMDPAIMPHSAQSFLQNGNLMYTGIVDENMFDKGDHGYNGGHPWRLSDTNGLPYPSTLFDGSDVDTMTASPKSVFSEASDRRNSFTSEAVVDYPSPGGSWVDTGVSSFQAFQSVPQQIASSGILCPIPQASKPSGHFDSLDVSGLQLADYGVTFPRPMTPVRRTEGQFQSRSDPSYAPNTSIEAHWYALSSPIFPSALQENSDCGFPRGSQSSVPMYPTPPRQEDDRIYAEERMHLAATAGKENNAYLSNMAEQAQRDEEDKILLEGKAGGLTYKEIRKKMQTRVAESTLRGRYRSLTKDRKNRVRKPVWTEKDLQLLREIVHAELNALGSNYRTSARGQKLARLSWKRVGEYIANNGGSYHFGNSTCKKKWSEIDRCR</sequence>
<reference evidence="1" key="1">
    <citation type="journal article" date="2020" name="Stud. Mycol.">
        <title>101 Dothideomycetes genomes: a test case for predicting lifestyles and emergence of pathogens.</title>
        <authorList>
            <person name="Haridas S."/>
            <person name="Albert R."/>
            <person name="Binder M."/>
            <person name="Bloem J."/>
            <person name="Labutti K."/>
            <person name="Salamov A."/>
            <person name="Andreopoulos B."/>
            <person name="Baker S."/>
            <person name="Barry K."/>
            <person name="Bills G."/>
            <person name="Bluhm B."/>
            <person name="Cannon C."/>
            <person name="Castanera R."/>
            <person name="Culley D."/>
            <person name="Daum C."/>
            <person name="Ezra D."/>
            <person name="Gonzalez J."/>
            <person name="Henrissat B."/>
            <person name="Kuo A."/>
            <person name="Liang C."/>
            <person name="Lipzen A."/>
            <person name="Lutzoni F."/>
            <person name="Magnuson J."/>
            <person name="Mondo S."/>
            <person name="Nolan M."/>
            <person name="Ohm R."/>
            <person name="Pangilinan J."/>
            <person name="Park H.-J."/>
            <person name="Ramirez L."/>
            <person name="Alfaro M."/>
            <person name="Sun H."/>
            <person name="Tritt A."/>
            <person name="Yoshinaga Y."/>
            <person name="Zwiers L.-H."/>
            <person name="Turgeon B."/>
            <person name="Goodwin S."/>
            <person name="Spatafora J."/>
            <person name="Crous P."/>
            <person name="Grigoriev I."/>
        </authorList>
    </citation>
    <scope>NUCLEOTIDE SEQUENCE</scope>
    <source>
        <strain evidence="1">CBS 279.74</strain>
    </source>
</reference>
<organism evidence="1 2">
    <name type="scientific">Pleomassaria siparia CBS 279.74</name>
    <dbReference type="NCBI Taxonomy" id="1314801"/>
    <lineage>
        <taxon>Eukaryota</taxon>
        <taxon>Fungi</taxon>
        <taxon>Dikarya</taxon>
        <taxon>Ascomycota</taxon>
        <taxon>Pezizomycotina</taxon>
        <taxon>Dothideomycetes</taxon>
        <taxon>Pleosporomycetidae</taxon>
        <taxon>Pleosporales</taxon>
        <taxon>Pleomassariaceae</taxon>
        <taxon>Pleomassaria</taxon>
    </lineage>
</organism>
<dbReference type="OrthoDB" id="3439209at2759"/>
<dbReference type="AlphaFoldDB" id="A0A6G1K9H6"/>
<proteinExistence type="predicted"/>
<name>A0A6G1K9H6_9PLEO</name>